<name>F9Q191_STROR</name>
<dbReference type="EMBL" id="AFUU01000003">
    <property type="protein sequence ID" value="EGV01450.1"/>
    <property type="molecule type" value="Genomic_DNA"/>
</dbReference>
<reference evidence="1 2" key="1">
    <citation type="submission" date="2011-07" db="EMBL/GenBank/DDBJ databases">
        <authorList>
            <person name="Harkins D.M."/>
            <person name="Madupu R."/>
            <person name="Durkin A.S."/>
            <person name="Torralba M."/>
            <person name="Methe B."/>
            <person name="Sutton G.G."/>
            <person name="Nelson K.E."/>
        </authorList>
    </citation>
    <scope>NUCLEOTIDE SEQUENCE [LARGE SCALE GENOMIC DNA]</scope>
    <source>
        <strain evidence="1 2">SK313</strain>
    </source>
</reference>
<accession>F9Q191</accession>
<dbReference type="AlphaFoldDB" id="F9Q191"/>
<evidence type="ECO:0000313" key="1">
    <source>
        <dbReference type="EMBL" id="EGV01450.1"/>
    </source>
</evidence>
<proteinExistence type="predicted"/>
<sequence>MDYNAHLYKKAAEKILEGQFAINPYTENGRSIAPYVQQHQAITGFEANYHLGQARFLEKLDLTDGKRLVGEKLKQAWFEKMREELNR</sequence>
<comment type="caution">
    <text evidence="1">The sequence shown here is derived from an EMBL/GenBank/DDBJ whole genome shotgun (WGS) entry which is preliminary data.</text>
</comment>
<gene>
    <name evidence="1" type="ORF">HMPREF9950_0811</name>
</gene>
<organism evidence="1 2">
    <name type="scientific">Streptococcus oralis SK313</name>
    <dbReference type="NCBI Taxonomy" id="1035190"/>
    <lineage>
        <taxon>Bacteria</taxon>
        <taxon>Bacillati</taxon>
        <taxon>Bacillota</taxon>
        <taxon>Bacilli</taxon>
        <taxon>Lactobacillales</taxon>
        <taxon>Streptococcaceae</taxon>
        <taxon>Streptococcus</taxon>
    </lineage>
</organism>
<protein>
    <submittedName>
        <fullName evidence="1">Uncharacterized protein</fullName>
    </submittedName>
</protein>
<dbReference type="Proteomes" id="UP000005621">
    <property type="component" value="Unassembled WGS sequence"/>
</dbReference>
<evidence type="ECO:0000313" key="2">
    <source>
        <dbReference type="Proteomes" id="UP000005621"/>
    </source>
</evidence>
<dbReference type="PATRIC" id="fig|1035190.4.peg.358"/>